<reference evidence="2" key="1">
    <citation type="submission" date="2018-11" db="EMBL/GenBank/DDBJ databases">
        <authorList>
            <person name="Alioto T."/>
            <person name="Alioto T."/>
        </authorList>
    </citation>
    <scope>NUCLEOTIDE SEQUENCE</scope>
</reference>
<feature type="compositionally biased region" description="Basic residues" evidence="1">
    <location>
        <begin position="272"/>
        <end position="284"/>
    </location>
</feature>
<evidence type="ECO:0000313" key="3">
    <source>
        <dbReference type="Proteomes" id="UP000596742"/>
    </source>
</evidence>
<feature type="compositionally biased region" description="Basic and acidic residues" evidence="1">
    <location>
        <begin position="261"/>
        <end position="271"/>
    </location>
</feature>
<keyword evidence="3" id="KW-1185">Reference proteome</keyword>
<sequence length="284" mass="31939">MSISEADDCSHDEAAKLVLENSNSDEKINRKKKKERKSVRISDDEITFYPSDSGYITSKGENTNLLDDWSEEGCNSIITVEEWTEEVFRTDNVLKDITVPSHDTILKNKVTFCDTPKDNTPPKASEQSVEQTITYSEILILDSPPAGHKNIKRTPSLESRDNPFVPGGSLDQEASDILKRATIIRDQFILSEHRKYSDIEQNPAPENTEVRNDVNNTCENSNKDIVEETILQQSTNSTQALPETKLNGKSISTDSQPVDINQKDGTLDRSLKDKKKQKKCCSVM</sequence>
<organism evidence="2 3">
    <name type="scientific">Mytilus galloprovincialis</name>
    <name type="common">Mediterranean mussel</name>
    <dbReference type="NCBI Taxonomy" id="29158"/>
    <lineage>
        <taxon>Eukaryota</taxon>
        <taxon>Metazoa</taxon>
        <taxon>Spiralia</taxon>
        <taxon>Lophotrochozoa</taxon>
        <taxon>Mollusca</taxon>
        <taxon>Bivalvia</taxon>
        <taxon>Autobranchia</taxon>
        <taxon>Pteriomorphia</taxon>
        <taxon>Mytilida</taxon>
        <taxon>Mytiloidea</taxon>
        <taxon>Mytilidae</taxon>
        <taxon>Mytilinae</taxon>
        <taxon>Mytilus</taxon>
    </lineage>
</organism>
<proteinExistence type="predicted"/>
<feature type="region of interest" description="Disordered" evidence="1">
    <location>
        <begin position="146"/>
        <end position="169"/>
    </location>
</feature>
<evidence type="ECO:0000256" key="1">
    <source>
        <dbReference type="SAM" id="MobiDB-lite"/>
    </source>
</evidence>
<dbReference type="AlphaFoldDB" id="A0A8B6GVC9"/>
<feature type="region of interest" description="Disordered" evidence="1">
    <location>
        <begin position="231"/>
        <end position="284"/>
    </location>
</feature>
<dbReference type="EMBL" id="UYJE01009056">
    <property type="protein sequence ID" value="VDI69634.1"/>
    <property type="molecule type" value="Genomic_DNA"/>
</dbReference>
<gene>
    <name evidence="2" type="ORF">MGAL_10B061783</name>
</gene>
<accession>A0A8B6GVC9</accession>
<feature type="compositionally biased region" description="Polar residues" evidence="1">
    <location>
        <begin position="231"/>
        <end position="259"/>
    </location>
</feature>
<evidence type="ECO:0000313" key="2">
    <source>
        <dbReference type="EMBL" id="VDI69634.1"/>
    </source>
</evidence>
<dbReference type="OrthoDB" id="6618101at2759"/>
<feature type="region of interest" description="Disordered" evidence="1">
    <location>
        <begin position="17"/>
        <end position="40"/>
    </location>
</feature>
<protein>
    <submittedName>
        <fullName evidence="2">Uncharacterized protein</fullName>
    </submittedName>
</protein>
<name>A0A8B6GVC9_MYTGA</name>
<feature type="region of interest" description="Disordered" evidence="1">
    <location>
        <begin position="196"/>
        <end position="218"/>
    </location>
</feature>
<dbReference type="Proteomes" id="UP000596742">
    <property type="component" value="Unassembled WGS sequence"/>
</dbReference>
<comment type="caution">
    <text evidence="2">The sequence shown here is derived from an EMBL/GenBank/DDBJ whole genome shotgun (WGS) entry which is preliminary data.</text>
</comment>